<reference evidence="2 3" key="1">
    <citation type="submission" date="2021-04" db="EMBL/GenBank/DDBJ databases">
        <authorList>
            <person name="Ivanova A."/>
        </authorList>
    </citation>
    <scope>NUCLEOTIDE SEQUENCE [LARGE SCALE GENOMIC DNA]</scope>
    <source>
        <strain evidence="2 3">G18</strain>
    </source>
</reference>
<sequence>MDRELDVLTMLLLDPCLTADEAAREAAARRHLAVVTAEARDERLSPRTRKGLRANRAPVIDGPDVGF</sequence>
<evidence type="ECO:0000313" key="2">
    <source>
        <dbReference type="EMBL" id="MBP3956168.1"/>
    </source>
</evidence>
<dbReference type="Proteomes" id="UP000676565">
    <property type="component" value="Unassembled WGS sequence"/>
</dbReference>
<name>A0ABS5BR58_9BACT</name>
<evidence type="ECO:0000313" key="3">
    <source>
        <dbReference type="Proteomes" id="UP000676565"/>
    </source>
</evidence>
<organism evidence="2 3">
    <name type="scientific">Gemmata palustris</name>
    <dbReference type="NCBI Taxonomy" id="2822762"/>
    <lineage>
        <taxon>Bacteria</taxon>
        <taxon>Pseudomonadati</taxon>
        <taxon>Planctomycetota</taxon>
        <taxon>Planctomycetia</taxon>
        <taxon>Gemmatales</taxon>
        <taxon>Gemmataceae</taxon>
        <taxon>Gemmata</taxon>
    </lineage>
</organism>
<accession>A0ABS5BR58</accession>
<dbReference type="RefSeq" id="WP_210654197.1">
    <property type="nucleotide sequence ID" value="NZ_JAGKQQ010000001.1"/>
</dbReference>
<gene>
    <name evidence="2" type="ORF">J8F10_12830</name>
</gene>
<evidence type="ECO:0000256" key="1">
    <source>
        <dbReference type="SAM" id="MobiDB-lite"/>
    </source>
</evidence>
<dbReference type="EMBL" id="JAGKQQ010000001">
    <property type="protein sequence ID" value="MBP3956168.1"/>
    <property type="molecule type" value="Genomic_DNA"/>
</dbReference>
<proteinExistence type="predicted"/>
<protein>
    <submittedName>
        <fullName evidence="2">Uncharacterized protein</fullName>
    </submittedName>
</protein>
<feature type="region of interest" description="Disordered" evidence="1">
    <location>
        <begin position="39"/>
        <end position="67"/>
    </location>
</feature>
<comment type="caution">
    <text evidence="2">The sequence shown here is derived from an EMBL/GenBank/DDBJ whole genome shotgun (WGS) entry which is preliminary data.</text>
</comment>
<keyword evidence="3" id="KW-1185">Reference proteome</keyword>